<evidence type="ECO:0000256" key="13">
    <source>
        <dbReference type="ARBA" id="ARBA00023136"/>
    </source>
</evidence>
<keyword evidence="12 15" id="KW-0482">Metalloprotease</keyword>
<dbReference type="Gene3D" id="3.40.50.300">
    <property type="entry name" value="P-loop containing nucleotide triphosphate hydrolases"/>
    <property type="match status" value="1"/>
</dbReference>
<feature type="domain" description="AAA+ ATPase" evidence="17">
    <location>
        <begin position="212"/>
        <end position="350"/>
    </location>
</feature>
<evidence type="ECO:0000256" key="1">
    <source>
        <dbReference type="ARBA" id="ARBA00004370"/>
    </source>
</evidence>
<evidence type="ECO:0000256" key="16">
    <source>
        <dbReference type="RuleBase" id="RU003651"/>
    </source>
</evidence>
<dbReference type="AlphaFoldDB" id="A0A851HDP2"/>
<accession>A0A851HDP2</accession>
<evidence type="ECO:0000256" key="12">
    <source>
        <dbReference type="ARBA" id="ARBA00023049"/>
    </source>
</evidence>
<keyword evidence="7 15" id="KW-0547">Nucleotide-binding</keyword>
<dbReference type="GO" id="GO:0016887">
    <property type="term" value="F:ATP hydrolysis activity"/>
    <property type="evidence" value="ECO:0007669"/>
    <property type="project" value="UniProtKB-UniRule"/>
</dbReference>
<dbReference type="HAMAP" id="MF_01458">
    <property type="entry name" value="FtsH"/>
    <property type="match status" value="1"/>
</dbReference>
<comment type="similarity">
    <text evidence="16">Belongs to the AAA ATPase family.</text>
</comment>
<dbReference type="GO" id="GO:0004222">
    <property type="term" value="F:metalloendopeptidase activity"/>
    <property type="evidence" value="ECO:0007669"/>
    <property type="project" value="InterPro"/>
</dbReference>
<comment type="cofactor">
    <cofactor evidence="15">
        <name>Zn(2+)</name>
        <dbReference type="ChEBI" id="CHEBI:29105"/>
    </cofactor>
    <text evidence="15">Binds 1 zinc ion per subunit.</text>
</comment>
<evidence type="ECO:0000256" key="15">
    <source>
        <dbReference type="HAMAP-Rule" id="MF_01458"/>
    </source>
</evidence>
<dbReference type="InterPro" id="IPR005936">
    <property type="entry name" value="FtsH"/>
</dbReference>
<feature type="transmembrane region" description="Helical" evidence="15">
    <location>
        <begin position="21"/>
        <end position="40"/>
    </location>
</feature>
<comment type="caution">
    <text evidence="18">The sequence shown here is derived from an EMBL/GenBank/DDBJ whole genome shotgun (WGS) entry which is preliminary data.</text>
</comment>
<evidence type="ECO:0000256" key="5">
    <source>
        <dbReference type="ARBA" id="ARBA00022692"/>
    </source>
</evidence>
<comment type="subunit">
    <text evidence="15">Homohexamer.</text>
</comment>
<dbReference type="Pfam" id="PF17862">
    <property type="entry name" value="AAA_lid_3"/>
    <property type="match status" value="1"/>
</dbReference>
<comment type="function">
    <text evidence="15">Acts as a processive, ATP-dependent zinc metallopeptidase for both cytoplasmic and membrane proteins. Plays a role in the quality control of integral membrane proteins.</text>
</comment>
<dbReference type="GO" id="GO:0004176">
    <property type="term" value="F:ATP-dependent peptidase activity"/>
    <property type="evidence" value="ECO:0007669"/>
    <property type="project" value="InterPro"/>
</dbReference>
<dbReference type="InterPro" id="IPR027417">
    <property type="entry name" value="P-loop_NTPase"/>
</dbReference>
<evidence type="ECO:0000256" key="8">
    <source>
        <dbReference type="ARBA" id="ARBA00022801"/>
    </source>
</evidence>
<feature type="active site" evidence="15">
    <location>
        <position position="442"/>
    </location>
</feature>
<evidence type="ECO:0000256" key="2">
    <source>
        <dbReference type="ARBA" id="ARBA00010044"/>
    </source>
</evidence>
<feature type="binding site" evidence="15">
    <location>
        <position position="441"/>
    </location>
    <ligand>
        <name>Zn(2+)</name>
        <dbReference type="ChEBI" id="CHEBI:29105"/>
        <note>catalytic</note>
    </ligand>
</feature>
<keyword evidence="10 15" id="KW-0067">ATP-binding</keyword>
<feature type="binding site" evidence="15">
    <location>
        <begin position="220"/>
        <end position="227"/>
    </location>
    <ligand>
        <name>ATP</name>
        <dbReference type="ChEBI" id="CHEBI:30616"/>
    </ligand>
</feature>
<dbReference type="GO" id="GO:0005886">
    <property type="term" value="C:plasma membrane"/>
    <property type="evidence" value="ECO:0007669"/>
    <property type="project" value="UniProtKB-SubCell"/>
</dbReference>
<reference evidence="18 19" key="1">
    <citation type="submission" date="2020-06" db="EMBL/GenBank/DDBJ databases">
        <title>Draft genome sequence of Candidatus Phytoplasma pruni (X-disease group, subgroup 16SrIII-B) strain ChTDIII from Argentina.</title>
        <authorList>
            <person name="Fernandez F.D."/>
            <person name="Zuebert C."/>
            <person name="Huettel B."/>
            <person name="Kube M."/>
            <person name="Conci L.R."/>
        </authorList>
    </citation>
    <scope>NUCLEOTIDE SEQUENCE [LARGE SCALE GENOMIC DNA]</scope>
    <source>
        <strain evidence="18 19">ChTDIII</strain>
    </source>
</reference>
<dbReference type="EMBL" id="JABUOH010000066">
    <property type="protein sequence ID" value="NWN46088.1"/>
    <property type="molecule type" value="Genomic_DNA"/>
</dbReference>
<comment type="similarity">
    <text evidence="2 15">In the C-terminal section; belongs to the peptidase M41 family.</text>
</comment>
<dbReference type="PANTHER" id="PTHR23076">
    <property type="entry name" value="METALLOPROTEASE M41 FTSH"/>
    <property type="match status" value="1"/>
</dbReference>
<evidence type="ECO:0000256" key="11">
    <source>
        <dbReference type="ARBA" id="ARBA00022989"/>
    </source>
</evidence>
<dbReference type="Proteomes" id="UP000568109">
    <property type="component" value="Unassembled WGS sequence"/>
</dbReference>
<evidence type="ECO:0000256" key="14">
    <source>
        <dbReference type="ARBA" id="ARBA00061570"/>
    </source>
</evidence>
<dbReference type="InterPro" id="IPR003959">
    <property type="entry name" value="ATPase_AAA_core"/>
</dbReference>
<dbReference type="GO" id="GO:0005524">
    <property type="term" value="F:ATP binding"/>
    <property type="evidence" value="ECO:0007669"/>
    <property type="project" value="UniProtKB-UniRule"/>
</dbReference>
<dbReference type="NCBIfam" id="TIGR01241">
    <property type="entry name" value="FtsH_fam"/>
    <property type="match status" value="1"/>
</dbReference>
<evidence type="ECO:0000256" key="3">
    <source>
        <dbReference type="ARBA" id="ARBA00022475"/>
    </source>
</evidence>
<dbReference type="Gene3D" id="1.20.58.760">
    <property type="entry name" value="Peptidase M41"/>
    <property type="match status" value="1"/>
</dbReference>
<dbReference type="SMART" id="SM00382">
    <property type="entry name" value="AAA"/>
    <property type="match status" value="1"/>
</dbReference>
<keyword evidence="4 15" id="KW-0645">Protease</keyword>
<dbReference type="EC" id="3.4.24.-" evidence="15"/>
<dbReference type="Gene3D" id="1.10.8.60">
    <property type="match status" value="1"/>
</dbReference>
<comment type="caution">
    <text evidence="15">Lacks conserved residue(s) required for the propagation of feature annotation.</text>
</comment>
<gene>
    <name evidence="18" type="primary">hflB</name>
    <name evidence="15" type="synonym">ftsH</name>
    <name evidence="18" type="ORF">HR065_03305</name>
</gene>
<sequence length="605" mass="68884">MIFRNLKLFYLRHKKKIWFSLLLFWLFFINSYFGIGQWNLDKNKEIPQLEAKSKIYDKNVFKIKYNKVNSINPQGELFYKTYTYYKLATYDKNNQLLFNVELDNIGVFINNFPKDKKNYVYDVNLLSFSIGIFNVLLEHIHTFSSFIWVFYIIYALRQNKGKLNYNPKVSSSQKSLFTFQDVAGNEEEKEEVQELIDFLKRPKKYKEMGASIPKGVLLSGPPGTGKTLLAKAVAGEAGVPFYAVSGSEFVEMYVGVGASRIRKLFTDAKRNAPCIIFIDEIDVLGGKRTSDNGSGSQEKDQTLNQLLTEMDGFSTSGIIVMAATNRADMLDSALLRPGRFDRKIMVDLPDVKAREAILKVHARNKKLSTDINFHQLAKQTSGMSGAELASVLNEASILTVRNQKEWTTMDELQEAIDRVWMGPAKKSRKYSEEEKRETAYHEAGHAVIALKVKDAPKIQKITIVPRGHAGGYVLFMEENELFFESKKRLQADIICSLAGRAAEEMMFGDENISNGCYSDFKSATNKARLMVTKYGMSPLGQTQDTEFSYKKAVDIEIKKIIDTSYKKAQAILQENKALLDKIADILLKQETINKDELDQLVKEEK</sequence>
<evidence type="ECO:0000256" key="6">
    <source>
        <dbReference type="ARBA" id="ARBA00022723"/>
    </source>
</evidence>
<dbReference type="FunFam" id="1.10.8.60:FF:000001">
    <property type="entry name" value="ATP-dependent zinc metalloprotease FtsH"/>
    <property type="match status" value="1"/>
</dbReference>
<dbReference type="GO" id="GO:0006508">
    <property type="term" value="P:proteolysis"/>
    <property type="evidence" value="ECO:0007669"/>
    <property type="project" value="UniProtKB-KW"/>
</dbReference>
<dbReference type="FunFam" id="3.40.50.300:FF:000001">
    <property type="entry name" value="ATP-dependent zinc metalloprotease FtsH"/>
    <property type="match status" value="1"/>
</dbReference>
<keyword evidence="3 15" id="KW-1003">Cell membrane</keyword>
<evidence type="ECO:0000256" key="4">
    <source>
        <dbReference type="ARBA" id="ARBA00022670"/>
    </source>
</evidence>
<keyword evidence="19" id="KW-1185">Reference proteome</keyword>
<dbReference type="Pfam" id="PF01434">
    <property type="entry name" value="Peptidase_M41"/>
    <property type="match status" value="1"/>
</dbReference>
<feature type="binding site" evidence="15">
    <location>
        <position position="519"/>
    </location>
    <ligand>
        <name>Zn(2+)</name>
        <dbReference type="ChEBI" id="CHEBI:29105"/>
        <note>catalytic</note>
    </ligand>
</feature>
<keyword evidence="9 15" id="KW-0862">Zinc</keyword>
<keyword evidence="6 15" id="KW-0479">Metal-binding</keyword>
<keyword evidence="13 15" id="KW-0472">Membrane</keyword>
<evidence type="ECO:0000313" key="19">
    <source>
        <dbReference type="Proteomes" id="UP000568109"/>
    </source>
</evidence>
<dbReference type="CDD" id="cd19501">
    <property type="entry name" value="RecA-like_FtsH"/>
    <property type="match status" value="1"/>
</dbReference>
<dbReference type="PANTHER" id="PTHR23076:SF97">
    <property type="entry name" value="ATP-DEPENDENT ZINC METALLOPROTEASE YME1L1"/>
    <property type="match status" value="1"/>
</dbReference>
<dbReference type="SUPFAM" id="SSF52540">
    <property type="entry name" value="P-loop containing nucleoside triphosphate hydrolases"/>
    <property type="match status" value="1"/>
</dbReference>
<protein>
    <recommendedName>
        <fullName evidence="15">ATP-dependent zinc metalloprotease FtsH</fullName>
        <ecNumber evidence="15">3.4.24.-</ecNumber>
    </recommendedName>
</protein>
<name>A0A851HDP2_9MOLU</name>
<dbReference type="Pfam" id="PF00004">
    <property type="entry name" value="AAA"/>
    <property type="match status" value="1"/>
</dbReference>
<evidence type="ECO:0000313" key="18">
    <source>
        <dbReference type="EMBL" id="NWN46088.1"/>
    </source>
</evidence>
<dbReference type="GO" id="GO:0008270">
    <property type="term" value="F:zinc ion binding"/>
    <property type="evidence" value="ECO:0007669"/>
    <property type="project" value="UniProtKB-UniRule"/>
</dbReference>
<comment type="similarity">
    <text evidence="14 15">In the central section; belongs to the AAA ATPase family.</text>
</comment>
<dbReference type="GO" id="GO:0030163">
    <property type="term" value="P:protein catabolic process"/>
    <property type="evidence" value="ECO:0007669"/>
    <property type="project" value="UniProtKB-UniRule"/>
</dbReference>
<proteinExistence type="inferred from homology"/>
<keyword evidence="8 15" id="KW-0378">Hydrolase</keyword>
<dbReference type="SUPFAM" id="SSF140990">
    <property type="entry name" value="FtsH protease domain-like"/>
    <property type="match status" value="1"/>
</dbReference>
<evidence type="ECO:0000256" key="7">
    <source>
        <dbReference type="ARBA" id="ARBA00022741"/>
    </source>
</evidence>
<dbReference type="InterPro" id="IPR003593">
    <property type="entry name" value="AAA+_ATPase"/>
</dbReference>
<evidence type="ECO:0000256" key="10">
    <source>
        <dbReference type="ARBA" id="ARBA00022840"/>
    </source>
</evidence>
<keyword evidence="5 15" id="KW-0812">Transmembrane</keyword>
<comment type="subcellular location">
    <subcellularLocation>
        <location evidence="15">Cell membrane</location>
        <topology evidence="15">Multi-pass membrane protein</topology>
        <orientation evidence="15">Cytoplasmic side</orientation>
    </subcellularLocation>
    <subcellularLocation>
        <location evidence="1">Membrane</location>
    </subcellularLocation>
</comment>
<dbReference type="RefSeq" id="WP_178734492.1">
    <property type="nucleotide sequence ID" value="NZ_JABUOH010000066.1"/>
</dbReference>
<feature type="binding site" evidence="15">
    <location>
        <position position="445"/>
    </location>
    <ligand>
        <name>Zn(2+)</name>
        <dbReference type="ChEBI" id="CHEBI:29105"/>
        <note>catalytic</note>
    </ligand>
</feature>
<dbReference type="InterPro" id="IPR003960">
    <property type="entry name" value="ATPase_AAA_CS"/>
</dbReference>
<dbReference type="InterPro" id="IPR000642">
    <property type="entry name" value="Peptidase_M41"/>
</dbReference>
<organism evidence="18 19">
    <name type="scientific">Candidatus Phytoplasma pruni</name>
    <dbReference type="NCBI Taxonomy" id="479893"/>
    <lineage>
        <taxon>Bacteria</taxon>
        <taxon>Bacillati</taxon>
        <taxon>Mycoplasmatota</taxon>
        <taxon>Mollicutes</taxon>
        <taxon>Acholeplasmatales</taxon>
        <taxon>Acholeplasmataceae</taxon>
        <taxon>Candidatus Phytoplasma</taxon>
        <taxon>16SrIII (X-disease group)</taxon>
    </lineage>
</organism>
<dbReference type="InterPro" id="IPR041569">
    <property type="entry name" value="AAA_lid_3"/>
</dbReference>
<evidence type="ECO:0000259" key="17">
    <source>
        <dbReference type="SMART" id="SM00382"/>
    </source>
</evidence>
<evidence type="ECO:0000256" key="9">
    <source>
        <dbReference type="ARBA" id="ARBA00022833"/>
    </source>
</evidence>
<keyword evidence="11 15" id="KW-1133">Transmembrane helix</keyword>
<dbReference type="PROSITE" id="PS00674">
    <property type="entry name" value="AAA"/>
    <property type="match status" value="1"/>
</dbReference>
<dbReference type="InterPro" id="IPR037219">
    <property type="entry name" value="Peptidase_M41-like"/>
</dbReference>